<evidence type="ECO:0000256" key="2">
    <source>
        <dbReference type="ARBA" id="ARBA00023002"/>
    </source>
</evidence>
<reference evidence="5 6" key="1">
    <citation type="submission" date="2019-09" db="EMBL/GenBank/DDBJ databases">
        <title>Genome of Aliivibrio finisterrensis LMG 23869 (type strain).</title>
        <authorList>
            <person name="Bowman J.P."/>
        </authorList>
    </citation>
    <scope>NUCLEOTIDE SEQUENCE [LARGE SCALE GENOMIC DNA]</scope>
    <source>
        <strain evidence="5 6">LMG 23869</strain>
    </source>
</reference>
<dbReference type="PANTHER" id="PTHR43521:SF1">
    <property type="entry name" value="ALPHA-AMINOADIPIC SEMIALDEHYDE DEHYDROGENASE"/>
    <property type="match status" value="1"/>
</dbReference>
<protein>
    <submittedName>
        <fullName evidence="5">Aldehyde dehydrogenase family protein</fullName>
    </submittedName>
</protein>
<evidence type="ECO:0000313" key="5">
    <source>
        <dbReference type="EMBL" id="KAB2825283.1"/>
    </source>
</evidence>
<dbReference type="SUPFAM" id="SSF53720">
    <property type="entry name" value="ALDH-like"/>
    <property type="match status" value="1"/>
</dbReference>
<dbReference type="AlphaFoldDB" id="A0A6N6RUU9"/>
<evidence type="ECO:0000256" key="3">
    <source>
        <dbReference type="ARBA" id="ARBA00023027"/>
    </source>
</evidence>
<dbReference type="Pfam" id="PF00171">
    <property type="entry name" value="Aldedh"/>
    <property type="match status" value="1"/>
</dbReference>
<dbReference type="EMBL" id="WBVP01000005">
    <property type="protein sequence ID" value="KAB2825283.1"/>
    <property type="molecule type" value="Genomic_DNA"/>
</dbReference>
<dbReference type="Gene3D" id="3.40.309.10">
    <property type="entry name" value="Aldehyde Dehydrogenase, Chain A, domain 2"/>
    <property type="match status" value="1"/>
</dbReference>
<keyword evidence="2" id="KW-0560">Oxidoreductase</keyword>
<dbReference type="InterPro" id="IPR044638">
    <property type="entry name" value="ALDH7A1-like"/>
</dbReference>
<proteinExistence type="inferred from homology"/>
<evidence type="ECO:0000256" key="1">
    <source>
        <dbReference type="ARBA" id="ARBA00009986"/>
    </source>
</evidence>
<feature type="domain" description="Aldehyde dehydrogenase" evidence="4">
    <location>
        <begin position="25"/>
        <end position="481"/>
    </location>
</feature>
<dbReference type="InterPro" id="IPR016163">
    <property type="entry name" value="Ald_DH_C"/>
</dbReference>
<dbReference type="GO" id="GO:0004029">
    <property type="term" value="F:aldehyde dehydrogenase (NAD+) activity"/>
    <property type="evidence" value="ECO:0007669"/>
    <property type="project" value="InterPro"/>
</dbReference>
<gene>
    <name evidence="5" type="ORF">F8B77_06450</name>
</gene>
<dbReference type="PANTHER" id="PTHR43521">
    <property type="entry name" value="ALPHA-AMINOADIPIC SEMIALDEHYDE DEHYDROGENASE"/>
    <property type="match status" value="1"/>
</dbReference>
<dbReference type="FunFam" id="3.40.605.10:FF:000007">
    <property type="entry name" value="NAD/NADP-dependent betaine aldehyde dehydrogenase"/>
    <property type="match status" value="1"/>
</dbReference>
<keyword evidence="3" id="KW-0520">NAD</keyword>
<comment type="similarity">
    <text evidence="1">Belongs to the aldehyde dehydrogenase family.</text>
</comment>
<evidence type="ECO:0000313" key="6">
    <source>
        <dbReference type="Proteomes" id="UP000434870"/>
    </source>
</evidence>
<sequence length="487" mass="52472">MTVQTLNIQAEKSLYIGGEWQSGISTITNINPSDITQDLGHFAQASASQVQDAVSIAKKAQPLWEKTPLERKQAVLQAIGDELIARCDELGRLLSSEEGKPFMEGRGEIYRAGQFFQYFAAEVLRQIGDSADSVRPGVSVEVTREAVGVIAVISPWNFPTATAAWKIAPALAFGNSVIWKPANLTPASAVALTEIIHRQGLPEGTFNLVLGNGSQVGNALINSKEINGVSFTGSVDTGRKVATATAPNFVRCQLEMGSKNALVIADDADIQTAVEATIAGSFSGAGQKCTASSRLVVMDGIHDAYVEALIKRMSELKVGHALEDGIFMGPVVDGNQLDANFSWIENARQSGAELAFGGERLTLEHDGYYMSPTLFINTDNKWEVNQEEVFAPMASVIRVSDLDEAIATTNATRFGLTGGIITQSLRTSSLFKQQAQTGCVMVNLPTAGTDYHVPFGGRKESSFGPREQGQYAKEFYTVVKTAYQRPY</sequence>
<dbReference type="RefSeq" id="WP_151654670.1">
    <property type="nucleotide sequence ID" value="NZ_WBVP01000005.1"/>
</dbReference>
<dbReference type="CDD" id="cd07097">
    <property type="entry name" value="ALDH_KGSADH-YcbD"/>
    <property type="match status" value="1"/>
</dbReference>
<accession>A0A6N6RUU9</accession>
<comment type="caution">
    <text evidence="5">The sequence shown here is derived from an EMBL/GenBank/DDBJ whole genome shotgun (WGS) entry which is preliminary data.</text>
</comment>
<organism evidence="5 6">
    <name type="scientific">Aliivibrio finisterrensis</name>
    <dbReference type="NCBI Taxonomy" id="511998"/>
    <lineage>
        <taxon>Bacteria</taxon>
        <taxon>Pseudomonadati</taxon>
        <taxon>Pseudomonadota</taxon>
        <taxon>Gammaproteobacteria</taxon>
        <taxon>Vibrionales</taxon>
        <taxon>Vibrionaceae</taxon>
        <taxon>Aliivibrio</taxon>
    </lineage>
</organism>
<dbReference type="InterPro" id="IPR016161">
    <property type="entry name" value="Ald_DH/histidinol_DH"/>
</dbReference>
<dbReference type="Gene3D" id="3.40.605.10">
    <property type="entry name" value="Aldehyde Dehydrogenase, Chain A, domain 1"/>
    <property type="match status" value="1"/>
</dbReference>
<dbReference type="InterPro" id="IPR016162">
    <property type="entry name" value="Ald_DH_N"/>
</dbReference>
<name>A0A6N6RUU9_9GAMM</name>
<dbReference type="Proteomes" id="UP000434870">
    <property type="component" value="Unassembled WGS sequence"/>
</dbReference>
<evidence type="ECO:0000259" key="4">
    <source>
        <dbReference type="Pfam" id="PF00171"/>
    </source>
</evidence>
<dbReference type="InterPro" id="IPR015590">
    <property type="entry name" value="Aldehyde_DH_dom"/>
</dbReference>